<reference evidence="1" key="2">
    <citation type="submission" date="2025-08" db="UniProtKB">
        <authorList>
            <consortium name="EnsemblFungi"/>
        </authorList>
    </citation>
    <scope>IDENTIFICATION</scope>
    <source>
        <strain evidence="1">4287 / CBS 123668 / FGSC 9935 / NRRL 34936</strain>
    </source>
</reference>
<reference evidence="2" key="1">
    <citation type="journal article" date="2012" name="Mol. Plant Microbe Interact.">
        <title>A highly conserved effector in Fusarium oxysporum is required for full virulence on Arabidopsis.</title>
        <authorList>
            <person name="Thatcher L.F."/>
            <person name="Gardiner D.M."/>
            <person name="Kazan K."/>
            <person name="Manners J."/>
        </authorList>
    </citation>
    <scope>NUCLEOTIDE SEQUENCE [LARGE SCALE GENOMIC DNA]</scope>
    <source>
        <strain evidence="2">Fo5176</strain>
    </source>
</reference>
<evidence type="ECO:0000313" key="2">
    <source>
        <dbReference type="Proteomes" id="UP000002489"/>
    </source>
</evidence>
<sequence>MATCSLKSLRRPSLTLISGARKTSFRFNGLISKAATRGLATVTAQTTQPAVMMEDHNTRLINMGLQLQLHRTCRKPRTVPPWGFPSRIPR</sequence>
<dbReference type="AlphaFoldDB" id="A0A0D2Y2F1"/>
<protein>
    <submittedName>
        <fullName evidence="1">Uncharacterized protein</fullName>
    </submittedName>
</protein>
<name>A0A0D2Y2F1_FUSOF</name>
<evidence type="ECO:0000313" key="1">
    <source>
        <dbReference type="EnsemblFungi" id="FOXG_10448P0"/>
    </source>
</evidence>
<accession>A0A0D2Y2F1</accession>
<organism evidence="1 2">
    <name type="scientific">Fusarium oxysporum (strain Fo5176)</name>
    <name type="common">Fusarium vascular wilt</name>
    <dbReference type="NCBI Taxonomy" id="660025"/>
    <lineage>
        <taxon>Eukaryota</taxon>
        <taxon>Fungi</taxon>
        <taxon>Dikarya</taxon>
        <taxon>Ascomycota</taxon>
        <taxon>Pezizomycotina</taxon>
        <taxon>Sordariomycetes</taxon>
        <taxon>Hypocreomycetidae</taxon>
        <taxon>Hypocreales</taxon>
        <taxon>Nectriaceae</taxon>
        <taxon>Fusarium</taxon>
        <taxon>Fusarium oxysporum species complex</taxon>
    </lineage>
</organism>
<dbReference type="EnsemblFungi" id="FOXG_10448T0">
    <property type="protein sequence ID" value="FOXG_10448P0"/>
    <property type="gene ID" value="FOXG_10448"/>
</dbReference>
<dbReference type="Proteomes" id="UP000002489">
    <property type="component" value="Unassembled WGS sequence"/>
</dbReference>
<proteinExistence type="predicted"/>